<evidence type="ECO:0000256" key="9">
    <source>
        <dbReference type="PROSITE-ProRule" id="PRU10069"/>
    </source>
</evidence>
<dbReference type="Pfam" id="PF02015">
    <property type="entry name" value="Glyco_hydro_45"/>
    <property type="match status" value="1"/>
</dbReference>
<keyword evidence="4" id="KW-0378">Hydrolase</keyword>
<feature type="domain" description="Glycosyl hydrolases family 45 active site" evidence="11">
    <location>
        <begin position="26"/>
        <end position="37"/>
    </location>
</feature>
<dbReference type="SUPFAM" id="SSF50685">
    <property type="entry name" value="Barwin-like endoglucanases"/>
    <property type="match status" value="1"/>
</dbReference>
<gene>
    <name evidence="12" type="ORF">B0T11DRAFT_308707</name>
</gene>
<evidence type="ECO:0000259" key="11">
    <source>
        <dbReference type="PROSITE" id="PS01140"/>
    </source>
</evidence>
<evidence type="ECO:0000256" key="7">
    <source>
        <dbReference type="ARBA" id="ARBA00023295"/>
    </source>
</evidence>
<feature type="signal peptide" evidence="10">
    <location>
        <begin position="1"/>
        <end position="18"/>
    </location>
</feature>
<sequence>MRPSILFSLALPLAVVQAQASGSGTTTRYWDCCKPSCAWRENVGAGASGVVGTCSIDDAPLGAAGASAPSGCGSGGQAYMCSSHAPWEVTPDLAYGWAAVRIAGGSEAGWCCACYELTFTSGPVQGKKMIVQATNTGEDLGDDHFDIAMPGGGVGIFNGCTDQWGSPANGWGERYGGISSRAECEGFPEPLKAGCFWRFDWFAGADNPTVDFRQVACPAELTARSGCSRTDDSGLAI</sequence>
<dbReference type="InterPro" id="IPR000334">
    <property type="entry name" value="Glyco_hydro_45"/>
</dbReference>
<dbReference type="EMBL" id="JAGPXD010000001">
    <property type="protein sequence ID" value="KAH7374994.1"/>
    <property type="molecule type" value="Genomic_DNA"/>
</dbReference>
<dbReference type="InterPro" id="IPR036908">
    <property type="entry name" value="RlpA-like_sf"/>
</dbReference>
<name>A0A8K0TME1_9PEZI</name>
<dbReference type="GO" id="GO:0008810">
    <property type="term" value="F:cellulase activity"/>
    <property type="evidence" value="ECO:0007669"/>
    <property type="project" value="UniProtKB-EC"/>
</dbReference>
<protein>
    <recommendedName>
        <fullName evidence="3 9">Cellulase</fullName>
        <ecNumber evidence="3 9">3.2.1.4</ecNumber>
    </recommendedName>
</protein>
<organism evidence="12 13">
    <name type="scientific">Plectosphaerella cucumerina</name>
    <dbReference type="NCBI Taxonomy" id="40658"/>
    <lineage>
        <taxon>Eukaryota</taxon>
        <taxon>Fungi</taxon>
        <taxon>Dikarya</taxon>
        <taxon>Ascomycota</taxon>
        <taxon>Pezizomycotina</taxon>
        <taxon>Sordariomycetes</taxon>
        <taxon>Hypocreomycetidae</taxon>
        <taxon>Glomerellales</taxon>
        <taxon>Plectosphaerellaceae</taxon>
        <taxon>Plectosphaerella</taxon>
    </lineage>
</organism>
<keyword evidence="10" id="KW-0732">Signal</keyword>
<dbReference type="Proteomes" id="UP000813385">
    <property type="component" value="Unassembled WGS sequence"/>
</dbReference>
<evidence type="ECO:0000256" key="8">
    <source>
        <dbReference type="ARBA" id="ARBA00023326"/>
    </source>
</evidence>
<keyword evidence="5" id="KW-0136">Cellulose degradation</keyword>
<evidence type="ECO:0000256" key="2">
    <source>
        <dbReference type="ARBA" id="ARBA00007793"/>
    </source>
</evidence>
<evidence type="ECO:0000313" key="12">
    <source>
        <dbReference type="EMBL" id="KAH7374994.1"/>
    </source>
</evidence>
<comment type="similarity">
    <text evidence="2">Belongs to the glycosyl hydrolase 45 (cellulase K) family.</text>
</comment>
<dbReference type="PANTHER" id="PTHR39730">
    <property type="entry name" value="ENDOGLUCANASE 1"/>
    <property type="match status" value="1"/>
</dbReference>
<dbReference type="InterPro" id="IPR052288">
    <property type="entry name" value="GH45_Enzymes"/>
</dbReference>
<keyword evidence="6" id="KW-0119">Carbohydrate metabolism</keyword>
<keyword evidence="13" id="KW-1185">Reference proteome</keyword>
<evidence type="ECO:0000256" key="1">
    <source>
        <dbReference type="ARBA" id="ARBA00000966"/>
    </source>
</evidence>
<dbReference type="Gene3D" id="2.40.40.10">
    <property type="entry name" value="RlpA-like domain"/>
    <property type="match status" value="1"/>
</dbReference>
<feature type="active site" description="Nucleophile" evidence="9">
    <location>
        <position position="31"/>
    </location>
</feature>
<keyword evidence="8" id="KW-0624">Polysaccharide degradation</keyword>
<evidence type="ECO:0000256" key="5">
    <source>
        <dbReference type="ARBA" id="ARBA00023001"/>
    </source>
</evidence>
<comment type="catalytic activity">
    <reaction evidence="1 9">
        <text>Endohydrolysis of (1-&gt;4)-beta-D-glucosidic linkages in cellulose, lichenin and cereal beta-D-glucans.</text>
        <dbReference type="EC" id="3.2.1.4"/>
    </reaction>
</comment>
<keyword evidence="7" id="KW-0326">Glycosidase</keyword>
<evidence type="ECO:0000256" key="4">
    <source>
        <dbReference type="ARBA" id="ARBA00022801"/>
    </source>
</evidence>
<dbReference type="PROSITE" id="PS01140">
    <property type="entry name" value="GLYCOSYL_HYDROL_F45"/>
    <property type="match status" value="1"/>
</dbReference>
<dbReference type="AlphaFoldDB" id="A0A8K0TME1"/>
<dbReference type="PANTHER" id="PTHR39730:SF1">
    <property type="entry name" value="ENDOGLUCANASE 1"/>
    <property type="match status" value="1"/>
</dbReference>
<evidence type="ECO:0000256" key="10">
    <source>
        <dbReference type="SAM" id="SignalP"/>
    </source>
</evidence>
<proteinExistence type="inferred from homology"/>
<evidence type="ECO:0000256" key="3">
    <source>
        <dbReference type="ARBA" id="ARBA00012601"/>
    </source>
</evidence>
<reference evidence="12" key="1">
    <citation type="journal article" date="2021" name="Nat. Commun.">
        <title>Genetic determinants of endophytism in the Arabidopsis root mycobiome.</title>
        <authorList>
            <person name="Mesny F."/>
            <person name="Miyauchi S."/>
            <person name="Thiergart T."/>
            <person name="Pickel B."/>
            <person name="Atanasova L."/>
            <person name="Karlsson M."/>
            <person name="Huettel B."/>
            <person name="Barry K.W."/>
            <person name="Haridas S."/>
            <person name="Chen C."/>
            <person name="Bauer D."/>
            <person name="Andreopoulos W."/>
            <person name="Pangilinan J."/>
            <person name="LaButti K."/>
            <person name="Riley R."/>
            <person name="Lipzen A."/>
            <person name="Clum A."/>
            <person name="Drula E."/>
            <person name="Henrissat B."/>
            <person name="Kohler A."/>
            <person name="Grigoriev I.V."/>
            <person name="Martin F.M."/>
            <person name="Hacquard S."/>
        </authorList>
    </citation>
    <scope>NUCLEOTIDE SEQUENCE</scope>
    <source>
        <strain evidence="12">MPI-CAGE-AT-0016</strain>
    </source>
</reference>
<evidence type="ECO:0000256" key="6">
    <source>
        <dbReference type="ARBA" id="ARBA00023277"/>
    </source>
</evidence>
<comment type="caution">
    <text evidence="12">The sequence shown here is derived from an EMBL/GenBank/DDBJ whole genome shotgun (WGS) entry which is preliminary data.</text>
</comment>
<accession>A0A8K0TME1</accession>
<dbReference type="GO" id="GO:0030245">
    <property type="term" value="P:cellulose catabolic process"/>
    <property type="evidence" value="ECO:0007669"/>
    <property type="project" value="UniProtKB-KW"/>
</dbReference>
<dbReference type="EC" id="3.2.1.4" evidence="3 9"/>
<evidence type="ECO:0000313" key="13">
    <source>
        <dbReference type="Proteomes" id="UP000813385"/>
    </source>
</evidence>
<feature type="chain" id="PRO_5035434500" description="Cellulase" evidence="10">
    <location>
        <begin position="19"/>
        <end position="237"/>
    </location>
</feature>
<dbReference type="OrthoDB" id="10035502at2759"/>